<name>A0A9X6VRN7_BACCE</name>
<organism evidence="1 2">
    <name type="scientific">Bacillus cereus</name>
    <dbReference type="NCBI Taxonomy" id="1396"/>
    <lineage>
        <taxon>Bacteria</taxon>
        <taxon>Bacillati</taxon>
        <taxon>Bacillota</taxon>
        <taxon>Bacilli</taxon>
        <taxon>Bacillales</taxon>
        <taxon>Bacillaceae</taxon>
        <taxon>Bacillus</taxon>
        <taxon>Bacillus cereus group</taxon>
    </lineage>
</organism>
<evidence type="ECO:0000313" key="2">
    <source>
        <dbReference type="Proteomes" id="UP000220210"/>
    </source>
</evidence>
<comment type="caution">
    <text evidence="1">The sequence shown here is derived from an EMBL/GenBank/DDBJ whole genome shotgun (WGS) entry which is preliminary data.</text>
</comment>
<proteinExistence type="predicted"/>
<sequence>MNNLQNYMEVCRQRERQKFVVKNYYEFLSFILSGVTKARMERKIDKEFKRATQMLAYYEKQAENLMEYLMKRKCLCTLIQQLS</sequence>
<reference evidence="1 2" key="1">
    <citation type="submission" date="2017-09" db="EMBL/GenBank/DDBJ databases">
        <title>Large-scale bioinformatics analysis of Bacillus genomes uncovers conserved roles of natural products in bacterial physiology.</title>
        <authorList>
            <consortium name="Agbiome Team Llc"/>
            <person name="Bleich R.M."/>
            <person name="Kirk G.J."/>
            <person name="Santa Maria K.C."/>
            <person name="Allen S.E."/>
            <person name="Farag S."/>
            <person name="Shank E.A."/>
            <person name="Bowers A."/>
        </authorList>
    </citation>
    <scope>NUCLEOTIDE SEQUENCE [LARGE SCALE GENOMIC DNA]</scope>
    <source>
        <strain evidence="1 2">AFS020204</strain>
    </source>
</reference>
<protein>
    <submittedName>
        <fullName evidence="1">Uncharacterized protein</fullName>
    </submittedName>
</protein>
<evidence type="ECO:0000313" key="1">
    <source>
        <dbReference type="EMBL" id="PFF39532.1"/>
    </source>
</evidence>
<dbReference type="EMBL" id="NTSO01000047">
    <property type="protein sequence ID" value="PFF39532.1"/>
    <property type="molecule type" value="Genomic_DNA"/>
</dbReference>
<dbReference type="AlphaFoldDB" id="A0A9X6VRN7"/>
<accession>A0A9X6VRN7</accession>
<dbReference type="Proteomes" id="UP000220210">
    <property type="component" value="Unassembled WGS sequence"/>
</dbReference>
<gene>
    <name evidence="1" type="ORF">CN357_34690</name>
</gene>